<proteinExistence type="predicted"/>
<comment type="caution">
    <text evidence="1">The sequence shown here is derived from an EMBL/GenBank/DDBJ whole genome shotgun (WGS) entry which is preliminary data.</text>
</comment>
<dbReference type="Proteomes" id="UP001148629">
    <property type="component" value="Unassembled WGS sequence"/>
</dbReference>
<protein>
    <submittedName>
        <fullName evidence="1">Uncharacterized protein</fullName>
    </submittedName>
</protein>
<sequence>MKFATATLLALANGIVAMPWSGKTVRVNDEITIHVKVDGHSHKTPMTHQSPLTDKYDICWLLCASDKIQCPEGWIKRSCTATILGKLSELGYLYEDKDQLFNMRANTQCDKLQLNEQGQIAWVVVKYLPKDEEFCIRAKKYVICAGAVLTPGILFKSELSKRLPALQRPFEARITCVSSTNKNDKKVHHMTGHPMAFCQVVLNQSLVDNVENDPRWEDAVEAHMEKHLHDPIPFSFNDPKPQCYFPLSKKYPWHA</sequence>
<accession>A0ACC1SVU6</accession>
<dbReference type="EMBL" id="JANRMS010000085">
    <property type="protein sequence ID" value="KAJ3547257.1"/>
    <property type="molecule type" value="Genomic_DNA"/>
</dbReference>
<keyword evidence="2" id="KW-1185">Reference proteome</keyword>
<reference evidence="1" key="1">
    <citation type="submission" date="2022-08" db="EMBL/GenBank/DDBJ databases">
        <title>Genome Sequence of Fusarium decemcellulare.</title>
        <authorList>
            <person name="Buettner E."/>
        </authorList>
    </citation>
    <scope>NUCLEOTIDE SEQUENCE</scope>
    <source>
        <strain evidence="1">Babe19</strain>
    </source>
</reference>
<organism evidence="1 2">
    <name type="scientific">Fusarium decemcellulare</name>
    <dbReference type="NCBI Taxonomy" id="57161"/>
    <lineage>
        <taxon>Eukaryota</taxon>
        <taxon>Fungi</taxon>
        <taxon>Dikarya</taxon>
        <taxon>Ascomycota</taxon>
        <taxon>Pezizomycotina</taxon>
        <taxon>Sordariomycetes</taxon>
        <taxon>Hypocreomycetidae</taxon>
        <taxon>Hypocreales</taxon>
        <taxon>Nectriaceae</taxon>
        <taxon>Fusarium</taxon>
        <taxon>Fusarium decemcellulare species complex</taxon>
    </lineage>
</organism>
<gene>
    <name evidence="1" type="ORF">NM208_g1614</name>
</gene>
<name>A0ACC1SVU6_9HYPO</name>
<evidence type="ECO:0000313" key="2">
    <source>
        <dbReference type="Proteomes" id="UP001148629"/>
    </source>
</evidence>
<evidence type="ECO:0000313" key="1">
    <source>
        <dbReference type="EMBL" id="KAJ3547257.1"/>
    </source>
</evidence>